<dbReference type="OrthoDB" id="6489092at2759"/>
<protein>
    <submittedName>
        <fullName evidence="1">Uncharacterized protein</fullName>
    </submittedName>
</protein>
<dbReference type="AlphaFoldDB" id="A0A074ZT71"/>
<keyword evidence="2" id="KW-1185">Reference proteome</keyword>
<dbReference type="Proteomes" id="UP000054324">
    <property type="component" value="Unassembled WGS sequence"/>
</dbReference>
<gene>
    <name evidence="1" type="ORF">T265_04220</name>
</gene>
<dbReference type="EMBL" id="KL596686">
    <property type="protein sequence ID" value="KER29032.1"/>
    <property type="molecule type" value="Genomic_DNA"/>
</dbReference>
<dbReference type="CTD" id="20318406"/>
<dbReference type="RefSeq" id="XP_009167177.1">
    <property type="nucleotide sequence ID" value="XM_009168913.1"/>
</dbReference>
<sequence length="149" mass="16236">MLGVDWNHGLRSQCLTALPPEESTMAGILPGCPSLYKGSREAEVGFEPRTFRSSSRIYLSAYLPHHPEEAQGLRYCHGAQGAVEIPSSDSNQGPSGQLGNKEHNITETTHKIAENSSIAHDRFRPSWGSSGGLSPRVSVNLMFYLDPTL</sequence>
<evidence type="ECO:0000313" key="2">
    <source>
        <dbReference type="Proteomes" id="UP000054324"/>
    </source>
</evidence>
<evidence type="ECO:0000313" key="1">
    <source>
        <dbReference type="EMBL" id="KER29032.1"/>
    </source>
</evidence>
<dbReference type="GeneID" id="20318406"/>
<proteinExistence type="predicted"/>
<reference evidence="1 2" key="1">
    <citation type="submission" date="2013-11" db="EMBL/GenBank/DDBJ databases">
        <title>Opisthorchis viverrini - life in the bile duct.</title>
        <authorList>
            <person name="Young N.D."/>
            <person name="Nagarajan N."/>
            <person name="Lin S.J."/>
            <person name="Korhonen P.K."/>
            <person name="Jex A.R."/>
            <person name="Hall R.S."/>
            <person name="Safavi-Hemami H."/>
            <person name="Kaewkong W."/>
            <person name="Bertrand D."/>
            <person name="Gao S."/>
            <person name="Seet Q."/>
            <person name="Wongkham S."/>
            <person name="Teh B.T."/>
            <person name="Wongkham C."/>
            <person name="Intapan P.M."/>
            <person name="Maleewong W."/>
            <person name="Yang X."/>
            <person name="Hu M."/>
            <person name="Wang Z."/>
            <person name="Hofmann A."/>
            <person name="Sternberg P.W."/>
            <person name="Tan P."/>
            <person name="Wang J."/>
            <person name="Gasser R.B."/>
        </authorList>
    </citation>
    <scope>NUCLEOTIDE SEQUENCE [LARGE SCALE GENOMIC DNA]</scope>
</reference>
<organism evidence="1 2">
    <name type="scientific">Opisthorchis viverrini</name>
    <name type="common">Southeast Asian liver fluke</name>
    <dbReference type="NCBI Taxonomy" id="6198"/>
    <lineage>
        <taxon>Eukaryota</taxon>
        <taxon>Metazoa</taxon>
        <taxon>Spiralia</taxon>
        <taxon>Lophotrochozoa</taxon>
        <taxon>Platyhelminthes</taxon>
        <taxon>Trematoda</taxon>
        <taxon>Digenea</taxon>
        <taxon>Opisthorchiida</taxon>
        <taxon>Opisthorchiata</taxon>
        <taxon>Opisthorchiidae</taxon>
        <taxon>Opisthorchis</taxon>
    </lineage>
</organism>
<accession>A0A074ZT71</accession>
<dbReference type="KEGG" id="ovi:T265_04220"/>
<name>A0A074ZT71_OPIVI</name>